<keyword evidence="3" id="KW-0804">Transcription</keyword>
<evidence type="ECO:0000256" key="2">
    <source>
        <dbReference type="ARBA" id="ARBA00023125"/>
    </source>
</evidence>
<dbReference type="AlphaFoldDB" id="A0A7C3A811"/>
<evidence type="ECO:0000259" key="5">
    <source>
        <dbReference type="PROSITE" id="PS51078"/>
    </source>
</evidence>
<keyword evidence="2" id="KW-0238">DNA-binding</keyword>
<evidence type="ECO:0000313" key="6">
    <source>
        <dbReference type="EMBL" id="HEX70612.1"/>
    </source>
</evidence>
<dbReference type="Pfam" id="PF01614">
    <property type="entry name" value="IclR_C"/>
    <property type="match status" value="1"/>
</dbReference>
<dbReference type="InterPro" id="IPR050707">
    <property type="entry name" value="HTH_MetabolicPath_Reg"/>
</dbReference>
<feature type="domain" description="IclR-ED" evidence="5">
    <location>
        <begin position="76"/>
        <end position="261"/>
    </location>
</feature>
<gene>
    <name evidence="6" type="ORF">ENP13_05145</name>
</gene>
<dbReference type="Pfam" id="PF09339">
    <property type="entry name" value="HTH_IclR"/>
    <property type="match status" value="1"/>
</dbReference>
<dbReference type="Gene3D" id="1.10.10.10">
    <property type="entry name" value="Winged helix-like DNA-binding domain superfamily/Winged helix DNA-binding domain"/>
    <property type="match status" value="1"/>
</dbReference>
<evidence type="ECO:0000256" key="3">
    <source>
        <dbReference type="ARBA" id="ARBA00023163"/>
    </source>
</evidence>
<dbReference type="Gene3D" id="3.30.450.40">
    <property type="match status" value="1"/>
</dbReference>
<dbReference type="GO" id="GO:0003677">
    <property type="term" value="F:DNA binding"/>
    <property type="evidence" value="ECO:0007669"/>
    <property type="project" value="UniProtKB-KW"/>
</dbReference>
<dbReference type="InterPro" id="IPR036390">
    <property type="entry name" value="WH_DNA-bd_sf"/>
</dbReference>
<dbReference type="InterPro" id="IPR029016">
    <property type="entry name" value="GAF-like_dom_sf"/>
</dbReference>
<comment type="caution">
    <text evidence="6">The sequence shown here is derived from an EMBL/GenBank/DDBJ whole genome shotgun (WGS) entry which is preliminary data.</text>
</comment>
<dbReference type="GO" id="GO:0045892">
    <property type="term" value="P:negative regulation of DNA-templated transcription"/>
    <property type="evidence" value="ECO:0007669"/>
    <property type="project" value="TreeGrafter"/>
</dbReference>
<dbReference type="InterPro" id="IPR005471">
    <property type="entry name" value="Tscrpt_reg_IclR_N"/>
</dbReference>
<dbReference type="InterPro" id="IPR036388">
    <property type="entry name" value="WH-like_DNA-bd_sf"/>
</dbReference>
<dbReference type="PROSITE" id="PS51077">
    <property type="entry name" value="HTH_ICLR"/>
    <property type="match status" value="1"/>
</dbReference>
<dbReference type="EMBL" id="DSID01000400">
    <property type="protein sequence ID" value="HEX70612.1"/>
    <property type="molecule type" value="Genomic_DNA"/>
</dbReference>
<dbReference type="PROSITE" id="PS51078">
    <property type="entry name" value="ICLR_ED"/>
    <property type="match status" value="1"/>
</dbReference>
<sequence>MSQTTVAPPRYYIDAVGRAVQLLRAFLTPPHRFGVTELSQITGLSKNQVFRLLRTLTAEGLLNWDPEAKTYTLSYALTELGAVASRGSSLVQAAGPVLDRLAQETGETINLIARADEFTAICIDKRDSARLLQITAKIGARFQLHAGAVPKLLLAFSAPESIERYLTHRQPLQRFTPRTITDPDALRAELAAIRERGYSVSDEDLDLGACAIAAPIFDRHGVVIAGVSIAMPVSRFGAAERARYRAAVMAAAAEISRRLGYRLAGSNGQALPAGVELR</sequence>
<dbReference type="SUPFAM" id="SSF46785">
    <property type="entry name" value="Winged helix' DNA-binding domain"/>
    <property type="match status" value="1"/>
</dbReference>
<dbReference type="GO" id="GO:0003700">
    <property type="term" value="F:DNA-binding transcription factor activity"/>
    <property type="evidence" value="ECO:0007669"/>
    <property type="project" value="TreeGrafter"/>
</dbReference>
<organism evidence="6">
    <name type="scientific">Thermorudis sp</name>
    <dbReference type="NCBI Taxonomy" id="1969470"/>
    <lineage>
        <taxon>Bacteria</taxon>
        <taxon>Pseudomonadati</taxon>
        <taxon>Thermomicrobiota</taxon>
        <taxon>Thermomicrobia</taxon>
        <taxon>Thermomicrobia incertae sedis</taxon>
        <taxon>Thermorudis</taxon>
    </lineage>
</organism>
<feature type="domain" description="HTH iclR-type" evidence="4">
    <location>
        <begin position="13"/>
        <end position="75"/>
    </location>
</feature>
<protein>
    <submittedName>
        <fullName evidence="6">IclR family transcriptional regulator</fullName>
    </submittedName>
</protein>
<name>A0A7C3A811_9BACT</name>
<dbReference type="InterPro" id="IPR014757">
    <property type="entry name" value="Tscrpt_reg_IclR_C"/>
</dbReference>
<dbReference type="PANTHER" id="PTHR30136">
    <property type="entry name" value="HELIX-TURN-HELIX TRANSCRIPTIONAL REGULATOR, ICLR FAMILY"/>
    <property type="match status" value="1"/>
</dbReference>
<dbReference type="PANTHER" id="PTHR30136:SF24">
    <property type="entry name" value="HTH-TYPE TRANSCRIPTIONAL REPRESSOR ALLR"/>
    <property type="match status" value="1"/>
</dbReference>
<keyword evidence="1" id="KW-0805">Transcription regulation</keyword>
<proteinExistence type="predicted"/>
<evidence type="ECO:0000259" key="4">
    <source>
        <dbReference type="PROSITE" id="PS51077"/>
    </source>
</evidence>
<evidence type="ECO:0000256" key="1">
    <source>
        <dbReference type="ARBA" id="ARBA00023015"/>
    </source>
</evidence>
<reference evidence="6" key="1">
    <citation type="journal article" date="2020" name="mSystems">
        <title>Genome- and Community-Level Interaction Insights into Carbon Utilization and Element Cycling Functions of Hydrothermarchaeota in Hydrothermal Sediment.</title>
        <authorList>
            <person name="Zhou Z."/>
            <person name="Liu Y."/>
            <person name="Xu W."/>
            <person name="Pan J."/>
            <person name="Luo Z.H."/>
            <person name="Li M."/>
        </authorList>
    </citation>
    <scope>NUCLEOTIDE SEQUENCE [LARGE SCALE GENOMIC DNA]</scope>
    <source>
        <strain evidence="6">SpSt-192</strain>
    </source>
</reference>
<dbReference type="SMART" id="SM00346">
    <property type="entry name" value="HTH_ICLR"/>
    <property type="match status" value="1"/>
</dbReference>
<dbReference type="SUPFAM" id="SSF55781">
    <property type="entry name" value="GAF domain-like"/>
    <property type="match status" value="1"/>
</dbReference>
<accession>A0A7C3A811</accession>